<dbReference type="Gene3D" id="2.40.128.640">
    <property type="match status" value="1"/>
</dbReference>
<evidence type="ECO:0000313" key="3">
    <source>
        <dbReference type="EMBL" id="PZE17799.1"/>
    </source>
</evidence>
<dbReference type="OrthoDB" id="5348860at2"/>
<proteinExistence type="predicted"/>
<accession>A0A2W1MZY3</accession>
<name>A0A2W1MZY3_9FLAO</name>
<evidence type="ECO:0000256" key="1">
    <source>
        <dbReference type="SAM" id="SignalP"/>
    </source>
</evidence>
<dbReference type="Pfam" id="PF04170">
    <property type="entry name" value="NlpE"/>
    <property type="match status" value="1"/>
</dbReference>
<dbReference type="InterPro" id="IPR007298">
    <property type="entry name" value="Cu-R_lipoprotein_NlpE"/>
</dbReference>
<dbReference type="PANTHER" id="PTHR35535:SF1">
    <property type="entry name" value="HEAT SHOCK PROTEIN HSLJ"/>
    <property type="match status" value="1"/>
</dbReference>
<dbReference type="RefSeq" id="WP_111061950.1">
    <property type="nucleotide sequence ID" value="NZ_JBHUCU010000002.1"/>
</dbReference>
<dbReference type="PANTHER" id="PTHR35535">
    <property type="entry name" value="HEAT SHOCK PROTEIN HSLJ"/>
    <property type="match status" value="1"/>
</dbReference>
<dbReference type="Proteomes" id="UP000249248">
    <property type="component" value="Unassembled WGS sequence"/>
</dbReference>
<dbReference type="PROSITE" id="PS51257">
    <property type="entry name" value="PROKAR_LIPOPROTEIN"/>
    <property type="match status" value="1"/>
</dbReference>
<keyword evidence="1" id="KW-0732">Signal</keyword>
<dbReference type="InterPro" id="IPR053147">
    <property type="entry name" value="Hsp_HslJ-like"/>
</dbReference>
<feature type="chain" id="PRO_5016147342" description="DUF306 domain-containing protein" evidence="1">
    <location>
        <begin position="21"/>
        <end position="254"/>
    </location>
</feature>
<evidence type="ECO:0000313" key="4">
    <source>
        <dbReference type="Proteomes" id="UP000249248"/>
    </source>
</evidence>
<comment type="caution">
    <text evidence="3">The sequence shown here is derived from an EMBL/GenBank/DDBJ whole genome shotgun (WGS) entry which is preliminary data.</text>
</comment>
<dbReference type="Pfam" id="PF03724">
    <property type="entry name" value="META"/>
    <property type="match status" value="1"/>
</dbReference>
<sequence>MKFTKLILVALLIHSITSCANQKSTIDMHDNENSLDWQGSYSGTLPCEDCEGIYTTLQLKGNQTYILTTTYLGGENETAIENGEFDWKEDGKTLVLMGEEGKENNLYQVLENKILKLDAEGEKNVDTQSANYTLHKLGSQFTDTYWKLIEFQGQKITNEMATHEVYIQFNTLDNQVIGNGGCNNFYGNYMNNQPSEIKLNDIVITEMTCVKPGIENKLMQVLNSIDNYSIENGILSLSKAKMATEAKFEAKLKP</sequence>
<keyword evidence="4" id="KW-1185">Reference proteome</keyword>
<dbReference type="AlphaFoldDB" id="A0A2W1MZY3"/>
<organism evidence="3 4">
    <name type="scientific">Putridiphycobacter roseus</name>
    <dbReference type="NCBI Taxonomy" id="2219161"/>
    <lineage>
        <taxon>Bacteria</taxon>
        <taxon>Pseudomonadati</taxon>
        <taxon>Bacteroidota</taxon>
        <taxon>Flavobacteriia</taxon>
        <taxon>Flavobacteriales</taxon>
        <taxon>Crocinitomicaceae</taxon>
        <taxon>Putridiphycobacter</taxon>
    </lineage>
</organism>
<evidence type="ECO:0000259" key="2">
    <source>
        <dbReference type="Pfam" id="PF03724"/>
    </source>
</evidence>
<dbReference type="EMBL" id="QKSB01000002">
    <property type="protein sequence ID" value="PZE17799.1"/>
    <property type="molecule type" value="Genomic_DNA"/>
</dbReference>
<dbReference type="Gene3D" id="2.40.128.270">
    <property type="match status" value="1"/>
</dbReference>
<feature type="domain" description="DUF306" evidence="2">
    <location>
        <begin position="139"/>
        <end position="248"/>
    </location>
</feature>
<protein>
    <recommendedName>
        <fullName evidence="2">DUF306 domain-containing protein</fullName>
    </recommendedName>
</protein>
<dbReference type="InterPro" id="IPR038670">
    <property type="entry name" value="HslJ-like_sf"/>
</dbReference>
<gene>
    <name evidence="3" type="ORF">DNU06_04045</name>
</gene>
<dbReference type="InterPro" id="IPR005184">
    <property type="entry name" value="DUF306_Meta_HslJ"/>
</dbReference>
<reference evidence="3 4" key="1">
    <citation type="submission" date="2018-06" db="EMBL/GenBank/DDBJ databases">
        <title>The draft genome sequence of Crocinitomix sp. SM1701.</title>
        <authorList>
            <person name="Zhang X."/>
        </authorList>
    </citation>
    <scope>NUCLEOTIDE SEQUENCE [LARGE SCALE GENOMIC DNA]</scope>
    <source>
        <strain evidence="3 4">SM1701</strain>
    </source>
</reference>
<feature type="signal peptide" evidence="1">
    <location>
        <begin position="1"/>
        <end position="20"/>
    </location>
</feature>